<dbReference type="HAMAP" id="MF_02070">
    <property type="entry name" value="TagA_TarA"/>
    <property type="match status" value="1"/>
</dbReference>
<dbReference type="GO" id="GO:0047244">
    <property type="term" value="F:N-acetylglucosaminyldiphosphoundecaprenol N-acetyl-beta-D-mannosaminyltransferase activity"/>
    <property type="evidence" value="ECO:0007669"/>
    <property type="project" value="InterPro"/>
</dbReference>
<dbReference type="InterPro" id="IPR004629">
    <property type="entry name" value="WecG_TagA_CpsF"/>
</dbReference>
<dbReference type="PANTHER" id="PTHR34136">
    <property type="match status" value="1"/>
</dbReference>
<evidence type="ECO:0008006" key="7">
    <source>
        <dbReference type="Google" id="ProtNLM"/>
    </source>
</evidence>
<dbReference type="AlphaFoldDB" id="A0A0S7XT88"/>
<keyword evidence="3" id="KW-0777">Teichoic acid biosynthesis</keyword>
<dbReference type="GO" id="GO:0071555">
    <property type="term" value="P:cell wall organization"/>
    <property type="evidence" value="ECO:0007669"/>
    <property type="project" value="UniProtKB-KW"/>
</dbReference>
<dbReference type="PATRIC" id="fig|1703775.3.peg.1114"/>
<comment type="caution">
    <text evidence="5">The sequence shown here is derived from an EMBL/GenBank/DDBJ whole genome shotgun (WGS) entry which is preliminary data.</text>
</comment>
<evidence type="ECO:0000256" key="2">
    <source>
        <dbReference type="ARBA" id="ARBA00022679"/>
    </source>
</evidence>
<dbReference type="EMBL" id="LIZX01000137">
    <property type="protein sequence ID" value="KPJ65084.1"/>
    <property type="molecule type" value="Genomic_DNA"/>
</dbReference>
<accession>A0A0S7XT88</accession>
<keyword evidence="1" id="KW-0328">Glycosyltransferase</keyword>
<proteinExistence type="inferred from homology"/>
<evidence type="ECO:0000256" key="1">
    <source>
        <dbReference type="ARBA" id="ARBA00022676"/>
    </source>
</evidence>
<dbReference type="PANTHER" id="PTHR34136:SF1">
    <property type="entry name" value="UDP-N-ACETYL-D-MANNOSAMINURONIC ACID TRANSFERASE"/>
    <property type="match status" value="1"/>
</dbReference>
<organism evidence="5 6">
    <name type="scientific">candidate division WOR-1 bacterium DG_54_3</name>
    <dbReference type="NCBI Taxonomy" id="1703775"/>
    <lineage>
        <taxon>Bacteria</taxon>
        <taxon>Bacillati</taxon>
        <taxon>Saganbacteria</taxon>
    </lineage>
</organism>
<dbReference type="Pfam" id="PF03808">
    <property type="entry name" value="Glyco_tran_WecG"/>
    <property type="match status" value="1"/>
</dbReference>
<dbReference type="NCBIfam" id="TIGR00696">
    <property type="entry name" value="wecG_tagA_cpsF"/>
    <property type="match status" value="1"/>
</dbReference>
<dbReference type="InterPro" id="IPR034714">
    <property type="entry name" value="TagA_TarA"/>
</dbReference>
<evidence type="ECO:0000313" key="5">
    <source>
        <dbReference type="EMBL" id="KPJ65084.1"/>
    </source>
</evidence>
<evidence type="ECO:0000256" key="4">
    <source>
        <dbReference type="ARBA" id="ARBA00023316"/>
    </source>
</evidence>
<keyword evidence="4" id="KW-0961">Cell wall biogenesis/degradation</keyword>
<evidence type="ECO:0000256" key="3">
    <source>
        <dbReference type="ARBA" id="ARBA00022944"/>
    </source>
</evidence>
<reference evidence="5 6" key="1">
    <citation type="journal article" date="2015" name="Microbiome">
        <title>Genomic resolution of linkages in carbon, nitrogen, and sulfur cycling among widespread estuary sediment bacteria.</title>
        <authorList>
            <person name="Baker B.J."/>
            <person name="Lazar C.S."/>
            <person name="Teske A.P."/>
            <person name="Dick G.J."/>
        </authorList>
    </citation>
    <scope>NUCLEOTIDE SEQUENCE [LARGE SCALE GENOMIC DNA]</scope>
    <source>
        <strain evidence="5">DG_54_3</strain>
    </source>
</reference>
<protein>
    <recommendedName>
        <fullName evidence="7">N-acetylmannosaminyltransferase</fullName>
    </recommendedName>
</protein>
<keyword evidence="2" id="KW-0808">Transferase</keyword>
<dbReference type="CDD" id="cd06533">
    <property type="entry name" value="Glyco_transf_WecG_TagA"/>
    <property type="match status" value="1"/>
</dbReference>
<dbReference type="Proteomes" id="UP000051861">
    <property type="component" value="Unassembled WGS sequence"/>
</dbReference>
<evidence type="ECO:0000313" key="6">
    <source>
        <dbReference type="Proteomes" id="UP000051861"/>
    </source>
</evidence>
<gene>
    <name evidence="5" type="ORF">AMJ44_11040</name>
</gene>
<name>A0A0S7XT88_UNCSA</name>
<sequence>MVDFSGIKVDNLSLSEAVSSTEKFMKTSGPHLVVTPNPEMIVAAQNDNELKEIINSASLRIPDGISMVVVSRILGRPLKERVTGIDLMLKIIETCSKNGKKIFLFGGEPGVAEEAAGNLLAEYPGINIVGTHHGYFKNDGEVIRQIKDARPDILFVGIGAGRQEKWLNKHLKELKVSIGMAIGGSLDVISGRKKRAPRWIQKLYIEWLYRLFTEPNRWKRQLALPKFLGLTLFRKVI</sequence>
<dbReference type="GO" id="GO:0019350">
    <property type="term" value="P:teichoic acid biosynthetic process"/>
    <property type="evidence" value="ECO:0007669"/>
    <property type="project" value="UniProtKB-KW"/>
</dbReference>